<evidence type="ECO:0000256" key="2">
    <source>
        <dbReference type="ARBA" id="ARBA00019014"/>
    </source>
</evidence>
<evidence type="ECO:0000313" key="3">
    <source>
        <dbReference type="Proteomes" id="UP000887566"/>
    </source>
</evidence>
<reference evidence="4" key="1">
    <citation type="submission" date="2022-11" db="UniProtKB">
        <authorList>
            <consortium name="WormBaseParasite"/>
        </authorList>
    </citation>
    <scope>IDENTIFICATION</scope>
</reference>
<accession>A0A914V6G1</accession>
<dbReference type="InterPro" id="IPR036822">
    <property type="entry name" value="CutC-like_dom_sf"/>
</dbReference>
<dbReference type="SUPFAM" id="SSF110395">
    <property type="entry name" value="CutC-like"/>
    <property type="match status" value="1"/>
</dbReference>
<name>A0A914V6G1_9BILA</name>
<evidence type="ECO:0000256" key="1">
    <source>
        <dbReference type="ARBA" id="ARBA00007768"/>
    </source>
</evidence>
<dbReference type="HAMAP" id="MF_00795">
    <property type="entry name" value="CutC"/>
    <property type="match status" value="1"/>
</dbReference>
<sequence length="246" mass="26100">MQLEICVDTFASAHAAFQGGADRIEVCSALPLGGLTPTIGLLRQVKRAYPQGIAMCMLRPRGGDFVYDANEMATALDDLQALKEAGADGFVFGALDRDGNIDEEACGDVIRLAKPLPVTLHRAIDHSIDWQRALETAIGLGFSRVLSSGQATTAIEGIVTLTRMVAKAIGRIGIVVGSGVSPETLPQLLMKMNTHVDFHGSASASVAPSSVHRPAFAMGSVDTDVRRETSVDIVRRMKALLRDSAS</sequence>
<organism evidence="3 4">
    <name type="scientific">Plectus sambesii</name>
    <dbReference type="NCBI Taxonomy" id="2011161"/>
    <lineage>
        <taxon>Eukaryota</taxon>
        <taxon>Metazoa</taxon>
        <taxon>Ecdysozoa</taxon>
        <taxon>Nematoda</taxon>
        <taxon>Chromadorea</taxon>
        <taxon>Plectida</taxon>
        <taxon>Plectina</taxon>
        <taxon>Plectoidea</taxon>
        <taxon>Plectidae</taxon>
        <taxon>Plectus</taxon>
    </lineage>
</organism>
<comment type="similarity">
    <text evidence="1">Belongs to the CutC family.</text>
</comment>
<dbReference type="InterPro" id="IPR005627">
    <property type="entry name" value="CutC-like"/>
</dbReference>
<dbReference type="Pfam" id="PF03932">
    <property type="entry name" value="CutC"/>
    <property type="match status" value="1"/>
</dbReference>
<protein>
    <recommendedName>
        <fullName evidence="2">Copper homeostasis protein cutC homolog</fullName>
    </recommendedName>
</protein>
<keyword evidence="3" id="KW-1185">Reference proteome</keyword>
<dbReference type="GO" id="GO:0005507">
    <property type="term" value="F:copper ion binding"/>
    <property type="evidence" value="ECO:0007669"/>
    <property type="project" value="TreeGrafter"/>
</dbReference>
<dbReference type="Proteomes" id="UP000887566">
    <property type="component" value="Unplaced"/>
</dbReference>
<dbReference type="AlphaFoldDB" id="A0A914V6G1"/>
<dbReference type="Gene3D" id="3.20.20.380">
    <property type="entry name" value="Copper homeostasis (CutC) domain"/>
    <property type="match status" value="1"/>
</dbReference>
<dbReference type="WBParaSite" id="PSAMB.scaffold158size70848.g2814.t1">
    <property type="protein sequence ID" value="PSAMB.scaffold158size70848.g2814.t1"/>
    <property type="gene ID" value="PSAMB.scaffold158size70848.g2814"/>
</dbReference>
<evidence type="ECO:0000313" key="4">
    <source>
        <dbReference type="WBParaSite" id="PSAMB.scaffold158size70848.g2814.t1"/>
    </source>
</evidence>
<dbReference type="PANTHER" id="PTHR12598">
    <property type="entry name" value="COPPER HOMEOSTASIS PROTEIN CUTC"/>
    <property type="match status" value="1"/>
</dbReference>
<proteinExistence type="inferred from homology"/>
<dbReference type="PANTHER" id="PTHR12598:SF0">
    <property type="entry name" value="COPPER HOMEOSTASIS PROTEIN CUTC HOMOLOG"/>
    <property type="match status" value="1"/>
</dbReference>